<keyword evidence="1" id="KW-0449">Lipoprotein</keyword>
<dbReference type="EMBL" id="JACXBF010000223">
    <property type="protein sequence ID" value="MBD2800882.1"/>
    <property type="molecule type" value="Genomic_DNA"/>
</dbReference>
<dbReference type="Pfam" id="PF06572">
    <property type="entry name" value="DUF1131"/>
    <property type="match status" value="1"/>
</dbReference>
<dbReference type="RefSeq" id="WP_323868973.1">
    <property type="nucleotide sequence ID" value="NZ_JACXBF010000223.1"/>
</dbReference>
<comment type="caution">
    <text evidence="1">The sequence shown here is derived from an EMBL/GenBank/DDBJ whole genome shotgun (WGS) entry which is preliminary data.</text>
</comment>
<organism evidence="1">
    <name type="scientific">Xenorhabdus szentirmaii</name>
    <dbReference type="NCBI Taxonomy" id="290112"/>
    <lineage>
        <taxon>Bacteria</taxon>
        <taxon>Pseudomonadati</taxon>
        <taxon>Pseudomonadota</taxon>
        <taxon>Gammaproteobacteria</taxon>
        <taxon>Enterobacterales</taxon>
        <taxon>Morganellaceae</taxon>
        <taxon>Xenorhabdus</taxon>
    </lineage>
</organism>
<dbReference type="Proteomes" id="UP001193920">
    <property type="component" value="Unassembled WGS sequence"/>
</dbReference>
<dbReference type="InterPro" id="IPR010938">
    <property type="entry name" value="DUF1131"/>
</dbReference>
<dbReference type="PROSITE" id="PS51257">
    <property type="entry name" value="PROKAR_LIPOPROTEIN"/>
    <property type="match status" value="1"/>
</dbReference>
<dbReference type="NCBIfam" id="NF007990">
    <property type="entry name" value="PRK10718.1"/>
    <property type="match status" value="1"/>
</dbReference>
<name>A0AAW3YVU4_9GAMM</name>
<dbReference type="InterPro" id="IPR038714">
    <property type="entry name" value="YfeY-like_sf"/>
</dbReference>
<dbReference type="AlphaFoldDB" id="A0AAW3YVU4"/>
<evidence type="ECO:0000313" key="1">
    <source>
        <dbReference type="EMBL" id="MBD2800882.1"/>
    </source>
</evidence>
<reference evidence="1" key="1">
    <citation type="submission" date="2020-09" db="EMBL/GenBank/DDBJ databases">
        <authorList>
            <person name="Palma L."/>
            <person name="Caballero P."/>
            <person name="Berry C."/>
            <person name="Del Valle E."/>
        </authorList>
    </citation>
    <scope>NUCLEOTIDE SEQUENCE</scope>
    <source>
        <strain evidence="1">M</strain>
    </source>
</reference>
<protein>
    <submittedName>
        <fullName evidence="1">RpoE-regulated lipoprotein</fullName>
    </submittedName>
</protein>
<gene>
    <name evidence="1" type="ORF">ID854_10550</name>
</gene>
<dbReference type="Gene3D" id="2.60.460.10">
    <property type="entry name" value="protein yfey like domain"/>
    <property type="match status" value="1"/>
</dbReference>
<proteinExistence type="predicted"/>
<reference evidence="1" key="2">
    <citation type="journal article" date="2024" name="Toxins">
        <title>Genome Sequence Analysis of Native Xenorhabdus Strains Isolated from Entomopathogenic Nematodes in Argentina.</title>
        <authorList>
            <person name="Palma L."/>
            <person name="Frizzo L."/>
            <person name="Kaiser S."/>
            <person name="Berry C."/>
            <person name="Caballero P."/>
            <person name="Bode H.B."/>
            <person name="Del Valle E.E."/>
        </authorList>
    </citation>
    <scope>NUCLEOTIDE SEQUENCE</scope>
    <source>
        <strain evidence="1">M</strain>
    </source>
</reference>
<sequence>MHKFSVFNFFSKQKVIASCSLVGCSLLLTACAGTSGLSWSALSPSNWFSNSLKISGQGLGEINDQTNMVPSAIEKALEGKYHLRSGMETKNGKLISIVQGMDEDQVKLEFYGLPNGKVNRIDVLDGGIKTVWGTEIGTSFSALYDKAFGTCQRSRDFSVKSAVICTAPQSPHVSYVFTGIWNGPEELLPSDDVIKDWKISRIIWQSE</sequence>
<accession>A0AAW3YVU4</accession>